<dbReference type="OrthoDB" id="2162994at2759"/>
<reference evidence="7" key="1">
    <citation type="submission" date="2020-01" db="EMBL/GenBank/DDBJ databases">
        <title>Genome Sequencing of Three Apophysomyces-Like Fungal Strains Confirms a Novel Fungal Genus in the Mucoromycota with divergent Burkholderia-like Endosymbiotic Bacteria.</title>
        <authorList>
            <person name="Stajich J.E."/>
            <person name="Macias A.M."/>
            <person name="Carter-House D."/>
            <person name="Lovett B."/>
            <person name="Kasson L.R."/>
            <person name="Berry K."/>
            <person name="Grigoriev I."/>
            <person name="Chang Y."/>
            <person name="Spatafora J."/>
            <person name="Kasson M.T."/>
        </authorList>
    </citation>
    <scope>NUCLEOTIDE SEQUENCE</scope>
    <source>
        <strain evidence="7">NRRL A-21654</strain>
    </source>
</reference>
<dbReference type="InterPro" id="IPR051140">
    <property type="entry name" value="GATA_TF"/>
</dbReference>
<dbReference type="GO" id="GO:0006355">
    <property type="term" value="P:regulation of DNA-templated transcription"/>
    <property type="evidence" value="ECO:0007669"/>
    <property type="project" value="InterPro"/>
</dbReference>
<feature type="compositionally biased region" description="Basic and acidic residues" evidence="5">
    <location>
        <begin position="383"/>
        <end position="393"/>
    </location>
</feature>
<keyword evidence="1" id="KW-0479">Metal-binding</keyword>
<evidence type="ECO:0000259" key="6">
    <source>
        <dbReference type="PROSITE" id="PS50114"/>
    </source>
</evidence>
<feature type="region of interest" description="Disordered" evidence="5">
    <location>
        <begin position="601"/>
        <end position="622"/>
    </location>
</feature>
<organism evidence="7 8">
    <name type="scientific">Apophysomyces ossiformis</name>
    <dbReference type="NCBI Taxonomy" id="679940"/>
    <lineage>
        <taxon>Eukaryota</taxon>
        <taxon>Fungi</taxon>
        <taxon>Fungi incertae sedis</taxon>
        <taxon>Mucoromycota</taxon>
        <taxon>Mucoromycotina</taxon>
        <taxon>Mucoromycetes</taxon>
        <taxon>Mucorales</taxon>
        <taxon>Mucorineae</taxon>
        <taxon>Mucoraceae</taxon>
        <taxon>Apophysomyces</taxon>
    </lineage>
</organism>
<name>A0A8H7BSA2_9FUNG</name>
<protein>
    <recommendedName>
        <fullName evidence="6">GATA-type domain-containing protein</fullName>
    </recommendedName>
</protein>
<feature type="region of interest" description="Disordered" evidence="5">
    <location>
        <begin position="373"/>
        <end position="402"/>
    </location>
</feature>
<dbReference type="Proteomes" id="UP000605846">
    <property type="component" value="Unassembled WGS sequence"/>
</dbReference>
<evidence type="ECO:0000256" key="5">
    <source>
        <dbReference type="SAM" id="MobiDB-lite"/>
    </source>
</evidence>
<dbReference type="EMBL" id="JABAYA010000051">
    <property type="protein sequence ID" value="KAF7727714.1"/>
    <property type="molecule type" value="Genomic_DNA"/>
</dbReference>
<dbReference type="PANTHER" id="PTHR45658">
    <property type="entry name" value="GATA TRANSCRIPTION FACTOR"/>
    <property type="match status" value="1"/>
</dbReference>
<evidence type="ECO:0000313" key="8">
    <source>
        <dbReference type="Proteomes" id="UP000605846"/>
    </source>
</evidence>
<evidence type="ECO:0000256" key="4">
    <source>
        <dbReference type="PROSITE-ProRule" id="PRU00094"/>
    </source>
</evidence>
<proteinExistence type="predicted"/>
<dbReference type="Gene3D" id="3.30.50.10">
    <property type="entry name" value="Erythroid Transcription Factor GATA-1, subunit A"/>
    <property type="match status" value="1"/>
</dbReference>
<feature type="compositionally biased region" description="Basic and acidic residues" evidence="5">
    <location>
        <begin position="489"/>
        <end position="499"/>
    </location>
</feature>
<dbReference type="InterPro" id="IPR000679">
    <property type="entry name" value="Znf_GATA"/>
</dbReference>
<dbReference type="GO" id="GO:0043565">
    <property type="term" value="F:sequence-specific DNA binding"/>
    <property type="evidence" value="ECO:0007669"/>
    <property type="project" value="InterPro"/>
</dbReference>
<dbReference type="CDD" id="cd00202">
    <property type="entry name" value="ZnF_GATA"/>
    <property type="match status" value="1"/>
</dbReference>
<evidence type="ECO:0000313" key="7">
    <source>
        <dbReference type="EMBL" id="KAF7727714.1"/>
    </source>
</evidence>
<dbReference type="SUPFAM" id="SSF57716">
    <property type="entry name" value="Glucocorticoid receptor-like (DNA-binding domain)"/>
    <property type="match status" value="1"/>
</dbReference>
<feature type="region of interest" description="Disordered" evidence="5">
    <location>
        <begin position="484"/>
        <end position="522"/>
    </location>
</feature>
<evidence type="ECO:0000256" key="3">
    <source>
        <dbReference type="ARBA" id="ARBA00022833"/>
    </source>
</evidence>
<keyword evidence="3" id="KW-0862">Zinc</keyword>
<feature type="domain" description="GATA-type" evidence="6">
    <location>
        <begin position="435"/>
        <end position="471"/>
    </location>
</feature>
<comment type="caution">
    <text evidence="7">The sequence shown here is derived from an EMBL/GenBank/DDBJ whole genome shotgun (WGS) entry which is preliminary data.</text>
</comment>
<sequence>MDEANPHLVWPLITCPYIPFPLALSSAWISDAFQRYQFPTQWDLDCVDPVDGHIPRFQSRFLGVSSLHLGSEYLCKVRFYDIAESEISEIPSQEKKCPSDEILDSESESNLLPTTEFQVDPSEMGMACGPTDGPYVSTSTSEQYLPSLPPKKRKRRKIIRYDVVFCLDIPHMFPGEEMQLSSEYEYFIFPHDAVVEAINRDPPLEVLFSFHLGTKSSTSTLHSLCSCSYYTSGFQSEESIYKSKLEEFAAVCSTSYHLSSTASPQRIYPQRRFTDPGLQQTDFQRSKMDYHILNMQLSSVSKDLFSAIKKVVFGFESVYEKMTELVRLHTQEITYHKAEIQLRPEIPVVDRSLLDVNHNVCDDRRNPTCVDQWSSSEENSCEGDPHTVDEDRQITSGSNVTSPKIDVTQNAIAESPQSLTSDCVKLQSARTINASNSSKKCLYCGSKSTPMWRRGPQGAGTLCNACGVKWKHGKILCDTETLVQPTSPAKERRSEIVSEKKRKKGGLAKKDKRPKVKETKKRTSIHIVNGDNVRDTHEPTEDEAMESNIYAARNLSIYEEDEDMVSPVQLSSSVSRVFPVSSGELGQTFDWSCEPNFGHFTSSKSSPSIPADTQRRHKRRHTTDMAVAQKLDVSRASISMSAGVDAVEAATVLTLLKRS</sequence>
<evidence type="ECO:0000256" key="1">
    <source>
        <dbReference type="ARBA" id="ARBA00022723"/>
    </source>
</evidence>
<evidence type="ECO:0000256" key="2">
    <source>
        <dbReference type="ARBA" id="ARBA00022771"/>
    </source>
</evidence>
<dbReference type="GO" id="GO:0008270">
    <property type="term" value="F:zinc ion binding"/>
    <property type="evidence" value="ECO:0007669"/>
    <property type="project" value="UniProtKB-KW"/>
</dbReference>
<dbReference type="PROSITE" id="PS50114">
    <property type="entry name" value="GATA_ZN_FINGER_2"/>
    <property type="match status" value="1"/>
</dbReference>
<gene>
    <name evidence="7" type="ORF">EC973_007270</name>
</gene>
<dbReference type="Pfam" id="PF00320">
    <property type="entry name" value="GATA"/>
    <property type="match status" value="1"/>
</dbReference>
<dbReference type="InterPro" id="IPR013088">
    <property type="entry name" value="Znf_NHR/GATA"/>
</dbReference>
<dbReference type="SMART" id="SM00401">
    <property type="entry name" value="ZnF_GATA"/>
    <property type="match status" value="1"/>
</dbReference>
<feature type="compositionally biased region" description="Basic residues" evidence="5">
    <location>
        <begin position="500"/>
        <end position="522"/>
    </location>
</feature>
<keyword evidence="2 4" id="KW-0863">Zinc-finger</keyword>
<dbReference type="AlphaFoldDB" id="A0A8H7BSA2"/>
<accession>A0A8H7BSA2</accession>
<keyword evidence="8" id="KW-1185">Reference proteome</keyword>